<dbReference type="EMBL" id="CP086716">
    <property type="protein sequence ID" value="WOO81436.1"/>
    <property type="molecule type" value="Genomic_DNA"/>
</dbReference>
<organism evidence="8 9">
    <name type="scientific">Vanrija pseudolonga</name>
    <dbReference type="NCBI Taxonomy" id="143232"/>
    <lineage>
        <taxon>Eukaryota</taxon>
        <taxon>Fungi</taxon>
        <taxon>Dikarya</taxon>
        <taxon>Basidiomycota</taxon>
        <taxon>Agaricomycotina</taxon>
        <taxon>Tremellomycetes</taxon>
        <taxon>Trichosporonales</taxon>
        <taxon>Trichosporonaceae</taxon>
        <taxon>Vanrija</taxon>
    </lineage>
</organism>
<keyword evidence="5" id="KW-0067">ATP-binding</keyword>
<keyword evidence="9" id="KW-1185">Reference proteome</keyword>
<evidence type="ECO:0000256" key="5">
    <source>
        <dbReference type="ARBA" id="ARBA00022840"/>
    </source>
</evidence>
<dbReference type="PROSITE" id="PS00108">
    <property type="entry name" value="PROTEIN_KINASE_ST"/>
    <property type="match status" value="1"/>
</dbReference>
<proteinExistence type="predicted"/>
<keyword evidence="2" id="KW-0808">Transferase</keyword>
<dbReference type="GO" id="GO:0005524">
    <property type="term" value="F:ATP binding"/>
    <property type="evidence" value="ECO:0007669"/>
    <property type="project" value="UniProtKB-KW"/>
</dbReference>
<evidence type="ECO:0000256" key="3">
    <source>
        <dbReference type="ARBA" id="ARBA00022741"/>
    </source>
</evidence>
<name>A0AAF0YBN0_9TREE</name>
<feature type="compositionally biased region" description="Low complexity" evidence="6">
    <location>
        <begin position="597"/>
        <end position="611"/>
    </location>
</feature>
<evidence type="ECO:0000313" key="9">
    <source>
        <dbReference type="Proteomes" id="UP000827549"/>
    </source>
</evidence>
<dbReference type="Gene3D" id="3.30.200.20">
    <property type="entry name" value="Phosphorylase Kinase, domain 1"/>
    <property type="match status" value="1"/>
</dbReference>
<keyword evidence="4 8" id="KW-0418">Kinase</keyword>
<dbReference type="Gene3D" id="1.10.510.10">
    <property type="entry name" value="Transferase(Phosphotransferase) domain 1"/>
    <property type="match status" value="1"/>
</dbReference>
<feature type="region of interest" description="Disordered" evidence="6">
    <location>
        <begin position="493"/>
        <end position="516"/>
    </location>
</feature>
<feature type="compositionally biased region" description="Low complexity" evidence="6">
    <location>
        <begin position="548"/>
        <end position="558"/>
    </location>
</feature>
<dbReference type="AlphaFoldDB" id="A0AAF0YBN0"/>
<keyword evidence="3" id="KW-0547">Nucleotide-binding</keyword>
<evidence type="ECO:0000256" key="2">
    <source>
        <dbReference type="ARBA" id="ARBA00022679"/>
    </source>
</evidence>
<evidence type="ECO:0000313" key="8">
    <source>
        <dbReference type="EMBL" id="WOO81436.1"/>
    </source>
</evidence>
<feature type="region of interest" description="Disordered" evidence="6">
    <location>
        <begin position="547"/>
        <end position="612"/>
    </location>
</feature>
<feature type="compositionally biased region" description="Low complexity" evidence="6">
    <location>
        <begin position="673"/>
        <end position="685"/>
    </location>
</feature>
<keyword evidence="1" id="KW-0723">Serine/threonine-protein kinase</keyword>
<evidence type="ECO:0000256" key="4">
    <source>
        <dbReference type="ARBA" id="ARBA00022777"/>
    </source>
</evidence>
<dbReference type="SMART" id="SM00220">
    <property type="entry name" value="S_TKc"/>
    <property type="match status" value="1"/>
</dbReference>
<feature type="domain" description="Protein kinase" evidence="7">
    <location>
        <begin position="78"/>
        <end position="376"/>
    </location>
</feature>
<reference evidence="8" key="1">
    <citation type="submission" date="2023-10" db="EMBL/GenBank/DDBJ databases">
        <authorList>
            <person name="Noh H."/>
        </authorList>
    </citation>
    <scope>NUCLEOTIDE SEQUENCE</scope>
    <source>
        <strain evidence="8">DUCC4014</strain>
    </source>
</reference>
<dbReference type="PANTHER" id="PTHR24351">
    <property type="entry name" value="RIBOSOMAL PROTEIN S6 KINASE"/>
    <property type="match status" value="1"/>
</dbReference>
<dbReference type="InterPro" id="IPR008271">
    <property type="entry name" value="Ser/Thr_kinase_AS"/>
</dbReference>
<accession>A0AAF0YBN0</accession>
<dbReference type="SUPFAM" id="SSF56112">
    <property type="entry name" value="Protein kinase-like (PK-like)"/>
    <property type="match status" value="1"/>
</dbReference>
<gene>
    <name evidence="8" type="primary">ROCK1</name>
    <name evidence="8" type="ORF">LOC62_03G004959</name>
</gene>
<dbReference type="InterPro" id="IPR011009">
    <property type="entry name" value="Kinase-like_dom_sf"/>
</dbReference>
<dbReference type="GO" id="GO:0004674">
    <property type="term" value="F:protein serine/threonine kinase activity"/>
    <property type="evidence" value="ECO:0007669"/>
    <property type="project" value="UniProtKB-KW"/>
</dbReference>
<feature type="region of interest" description="Disordered" evidence="6">
    <location>
        <begin position="656"/>
        <end position="757"/>
    </location>
</feature>
<dbReference type="PROSITE" id="PS50011">
    <property type="entry name" value="PROTEIN_KINASE_DOM"/>
    <property type="match status" value="1"/>
</dbReference>
<sequence length="790" mass="85590">MPPPSYPHRHLLLSNVLDAQATQPIADHFAVADEANERGCKLDALLLAGWAASGLKGRQADRDALQHVDNLRIKKSDYDVLGRIGEGQFGVVDAVRCKLDGRVYAMKTIEKSMVLRAGGQLGLGNERHVHMLATSMKTAVPAPRLAVTFQTPHALHMVTSYAPCGSLWDRLCEMLPAPGLDTGRMEEKEVAWWAKQMVASIAWLHGLGYAHRDIKPHNFLLLADGRLWLTDFGSSAPLTNGSVPKRLCLLPAGTPDYVAPEVLRLAEDAMIEAAHSLDDESEADRTLRPSDIDPPGYGRDVDWWSLGATLYEMSVGRAPFFSPSIGGTYERIMQCDVRWPGHVSQQLKSLLSGLLSTAEIRLGHSDVGEIRRHPFFNGVDWTKQGVPPPGVAPQPIDLTTLTDSFEHGFSDMDDVTFDHFFNSSPGLTTTMSHSVSVAVPSAPVAWARWVGWSWDPPTDFFGSEPPPTVSPPTKLALLAPAATTNMMHTPLRGAANAGTPPTVPRTAPRSVPRTRPVSERQAFAELVKCVQASARKKLASSAIKIPGSASSVNSSSMSPPIWRKEQPPTPTPMSRDVTALTATMRTFRPLSRTSSRGSEGSQLPSSRSGSLRLRDEAALSKLLAAEQDESTVVRTRAGVRGLSRIGDDTVLAKLLAADRDKPENRPPPPPRPLSRASSIRSQSSRESLRPLTPLSEMPPLGERPVNTVSSGTSSSRSSKDTPSKSLPGKKLPPSDKHVPLADKYVPPRDPGVVGGDRIASLGQWHHSLEDGLSNLERRLASIRARLEASS</sequence>
<evidence type="ECO:0000256" key="1">
    <source>
        <dbReference type="ARBA" id="ARBA00022527"/>
    </source>
</evidence>
<dbReference type="RefSeq" id="XP_062627468.1">
    <property type="nucleotide sequence ID" value="XM_062771484.1"/>
</dbReference>
<dbReference type="Pfam" id="PF00069">
    <property type="entry name" value="Pkinase"/>
    <property type="match status" value="1"/>
</dbReference>
<evidence type="ECO:0000256" key="6">
    <source>
        <dbReference type="SAM" id="MobiDB-lite"/>
    </source>
</evidence>
<protein>
    <submittedName>
        <fullName evidence="8">Rho-associated protein kinase 1</fullName>
    </submittedName>
</protein>
<evidence type="ECO:0000259" key="7">
    <source>
        <dbReference type="PROSITE" id="PS50011"/>
    </source>
</evidence>
<dbReference type="InterPro" id="IPR000719">
    <property type="entry name" value="Prot_kinase_dom"/>
</dbReference>
<dbReference type="GeneID" id="87808190"/>
<dbReference type="Proteomes" id="UP000827549">
    <property type="component" value="Chromosome 3"/>
</dbReference>